<evidence type="ECO:0000256" key="1">
    <source>
        <dbReference type="SAM" id="MobiDB-lite"/>
    </source>
</evidence>
<dbReference type="Gene3D" id="3.40.710.10">
    <property type="entry name" value="DD-peptidase/beta-lactamase superfamily"/>
    <property type="match status" value="1"/>
</dbReference>
<sequence>MSDASLPTVSASPSPSPEPTPPPDFAALDRLVDASGSTCTLVLRGDEVVHEHPADSRHATRRVYSITKSVTGVLLAAAAAEGELDLDDPVARHVPQWPDESADVTIRHLMSMTSGRAWTEALDAAMIRTGDQTAAALATGQQDPAGEQWRYDNLASQVLSAVLESAVGDVEAYARERLFGPLGLADTSWERDAAGNVKTYAGIVSSCADLARLGVMMRDGGRFEGRQILSPAAVSELTTTSSDRNAAYGLLWWTNAQGRVVEVRRAAGFDVDREPYEGRLAPSAPEDAFWALGWGNQLLAVVPSEDLVAVRLGPKPAGPDDLTFDSFTGAVLGGWDVTQP</sequence>
<proteinExistence type="predicted"/>
<feature type="region of interest" description="Disordered" evidence="1">
    <location>
        <begin position="1"/>
        <end position="23"/>
    </location>
</feature>
<evidence type="ECO:0000259" key="2">
    <source>
        <dbReference type="Pfam" id="PF00144"/>
    </source>
</evidence>
<dbReference type="AlphaFoldDB" id="A0A8I0KJ55"/>
<feature type="compositionally biased region" description="Low complexity" evidence="1">
    <location>
        <begin position="1"/>
        <end position="13"/>
    </location>
</feature>
<accession>A0A8I0KJ55</accession>
<evidence type="ECO:0000313" key="4">
    <source>
        <dbReference type="EMBL" id="MBD1271565.1"/>
    </source>
</evidence>
<gene>
    <name evidence="5" type="ORF">BJ975_001064</name>
    <name evidence="3" type="ORF">IDH50_08680</name>
    <name evidence="4" type="ORF">IDH50_15080</name>
</gene>
<dbReference type="PANTHER" id="PTHR43283">
    <property type="entry name" value="BETA-LACTAMASE-RELATED"/>
    <property type="match status" value="1"/>
</dbReference>
<evidence type="ECO:0000313" key="7">
    <source>
        <dbReference type="Proteomes" id="UP000659061"/>
    </source>
</evidence>
<evidence type="ECO:0000313" key="3">
    <source>
        <dbReference type="EMBL" id="MBD1270303.1"/>
    </source>
</evidence>
<evidence type="ECO:0000313" key="5">
    <source>
        <dbReference type="EMBL" id="NYI37689.1"/>
    </source>
</evidence>
<dbReference type="EMBL" id="JACWMT010000002">
    <property type="protein sequence ID" value="MBD1270303.1"/>
    <property type="molecule type" value="Genomic_DNA"/>
</dbReference>
<dbReference type="PANTHER" id="PTHR43283:SF7">
    <property type="entry name" value="BETA-LACTAMASE-RELATED DOMAIN-CONTAINING PROTEIN"/>
    <property type="match status" value="1"/>
</dbReference>
<reference evidence="5 6" key="1">
    <citation type="submission" date="2020-07" db="EMBL/GenBank/DDBJ databases">
        <title>Sequencing the genomes of 1000 actinobacteria strains.</title>
        <authorList>
            <person name="Klenk H.-P."/>
        </authorList>
    </citation>
    <scope>NUCLEOTIDE SEQUENCE [LARGE SCALE GENOMIC DNA]</scope>
    <source>
        <strain evidence="5 6">DSM 19087</strain>
    </source>
</reference>
<reference evidence="4" key="2">
    <citation type="submission" date="2020-09" db="EMBL/GenBank/DDBJ databases">
        <title>Novel species in genus Aeromicrobium.</title>
        <authorList>
            <person name="Zhang G."/>
        </authorList>
    </citation>
    <scope>NUCLEOTIDE SEQUENCE</scope>
    <source>
        <strain evidence="4">SSW1-57</strain>
    </source>
</reference>
<dbReference type="Proteomes" id="UP000587211">
    <property type="component" value="Unassembled WGS sequence"/>
</dbReference>
<dbReference type="InterPro" id="IPR050789">
    <property type="entry name" value="Diverse_Enzym_Activities"/>
</dbReference>
<dbReference type="GO" id="GO:0016787">
    <property type="term" value="F:hydrolase activity"/>
    <property type="evidence" value="ECO:0007669"/>
    <property type="project" value="UniProtKB-KW"/>
</dbReference>
<dbReference type="RefSeq" id="WP_179424172.1">
    <property type="nucleotide sequence ID" value="NZ_BAAAMP010000003.1"/>
</dbReference>
<organism evidence="4 7">
    <name type="scientific">Aeromicrobium tamlense</name>
    <dbReference type="NCBI Taxonomy" id="375541"/>
    <lineage>
        <taxon>Bacteria</taxon>
        <taxon>Bacillati</taxon>
        <taxon>Actinomycetota</taxon>
        <taxon>Actinomycetes</taxon>
        <taxon>Propionibacteriales</taxon>
        <taxon>Nocardioidaceae</taxon>
        <taxon>Aeromicrobium</taxon>
    </lineage>
</organism>
<keyword evidence="6" id="KW-1185">Reference proteome</keyword>
<feature type="domain" description="Beta-lactamase-related" evidence="2">
    <location>
        <begin position="44"/>
        <end position="312"/>
    </location>
</feature>
<protein>
    <submittedName>
        <fullName evidence="5">CubicO group peptidase (Beta-lactamase class C family)</fullName>
    </submittedName>
    <submittedName>
        <fullName evidence="4">Serine hydrolase</fullName>
    </submittedName>
</protein>
<name>A0A8I0KJ55_9ACTN</name>
<dbReference type="EMBL" id="JACBZN010000001">
    <property type="protein sequence ID" value="NYI37689.1"/>
    <property type="molecule type" value="Genomic_DNA"/>
</dbReference>
<dbReference type="SUPFAM" id="SSF56601">
    <property type="entry name" value="beta-lactamase/transpeptidase-like"/>
    <property type="match status" value="1"/>
</dbReference>
<dbReference type="Proteomes" id="UP000659061">
    <property type="component" value="Unassembled WGS sequence"/>
</dbReference>
<comment type="caution">
    <text evidence="4">The sequence shown here is derived from an EMBL/GenBank/DDBJ whole genome shotgun (WGS) entry which is preliminary data.</text>
</comment>
<evidence type="ECO:0000313" key="6">
    <source>
        <dbReference type="Proteomes" id="UP000587211"/>
    </source>
</evidence>
<dbReference type="InterPro" id="IPR012338">
    <property type="entry name" value="Beta-lactam/transpept-like"/>
</dbReference>
<feature type="compositionally biased region" description="Pro residues" evidence="1">
    <location>
        <begin position="14"/>
        <end position="23"/>
    </location>
</feature>
<dbReference type="EMBL" id="JACWMT010000003">
    <property type="protein sequence ID" value="MBD1271565.1"/>
    <property type="molecule type" value="Genomic_DNA"/>
</dbReference>
<dbReference type="Pfam" id="PF00144">
    <property type="entry name" value="Beta-lactamase"/>
    <property type="match status" value="1"/>
</dbReference>
<dbReference type="InterPro" id="IPR001466">
    <property type="entry name" value="Beta-lactam-related"/>
</dbReference>
<keyword evidence="4" id="KW-0378">Hydrolase</keyword>